<dbReference type="InterPro" id="IPR045802">
    <property type="entry name" value="GRV2/DNAJC13_N"/>
</dbReference>
<keyword evidence="3" id="KW-1185">Reference proteome</keyword>
<dbReference type="PANTHER" id="PTHR36983:SF2">
    <property type="entry name" value="DNAJ HOMOLOG SUBFAMILY C MEMBER 13"/>
    <property type="match status" value="1"/>
</dbReference>
<name>A0AAV4VH18_CAEEX</name>
<dbReference type="GO" id="GO:0007032">
    <property type="term" value="P:endosome organization"/>
    <property type="evidence" value="ECO:0007669"/>
    <property type="project" value="InterPro"/>
</dbReference>
<dbReference type="GO" id="GO:0006898">
    <property type="term" value="P:receptor-mediated endocytosis"/>
    <property type="evidence" value="ECO:0007669"/>
    <property type="project" value="TreeGrafter"/>
</dbReference>
<dbReference type="AlphaFoldDB" id="A0AAV4VH18"/>
<dbReference type="InterPro" id="IPR044978">
    <property type="entry name" value="GRV2/DNAJC13"/>
</dbReference>
<evidence type="ECO:0000313" key="3">
    <source>
        <dbReference type="Proteomes" id="UP001054945"/>
    </source>
</evidence>
<dbReference type="GO" id="GO:0010008">
    <property type="term" value="C:endosome membrane"/>
    <property type="evidence" value="ECO:0007669"/>
    <property type="project" value="TreeGrafter"/>
</dbReference>
<dbReference type="Proteomes" id="UP001054945">
    <property type="component" value="Unassembled WGS sequence"/>
</dbReference>
<gene>
    <name evidence="2" type="primary">DNAJC13</name>
    <name evidence="2" type="ORF">CEXT_130791</name>
</gene>
<dbReference type="EMBL" id="BPLR01014493">
    <property type="protein sequence ID" value="GIY69134.1"/>
    <property type="molecule type" value="Genomic_DNA"/>
</dbReference>
<feature type="domain" description="DnaJ homologue subfamily C GRV2/DNAJC13 N-terminal" evidence="1">
    <location>
        <begin position="1"/>
        <end position="83"/>
    </location>
</feature>
<dbReference type="GO" id="GO:2000641">
    <property type="term" value="P:regulation of early endosome to late endosome transport"/>
    <property type="evidence" value="ECO:0007669"/>
    <property type="project" value="InterPro"/>
</dbReference>
<proteinExistence type="predicted"/>
<evidence type="ECO:0000313" key="2">
    <source>
        <dbReference type="EMBL" id="GIY69134.1"/>
    </source>
</evidence>
<reference evidence="2 3" key="1">
    <citation type="submission" date="2021-06" db="EMBL/GenBank/DDBJ databases">
        <title>Caerostris extrusa draft genome.</title>
        <authorList>
            <person name="Kono N."/>
            <person name="Arakawa K."/>
        </authorList>
    </citation>
    <scope>NUCLEOTIDE SEQUENCE [LARGE SCALE GENOMIC DNA]</scope>
</reference>
<sequence length="93" mass="10160">MFIDHIDKGTGALVVSSMLDFLTFALCAPYSETTDGTHFDTLLSMVADKGRQLFRLFQHTSLAIVKGAGLLMKAIIEEGEARNFCKDAGIIFS</sequence>
<evidence type="ECO:0000259" key="1">
    <source>
        <dbReference type="Pfam" id="PF19432"/>
    </source>
</evidence>
<dbReference type="Pfam" id="PF19432">
    <property type="entry name" value="RME-8_N"/>
    <property type="match status" value="1"/>
</dbReference>
<comment type="caution">
    <text evidence="2">The sequence shown here is derived from an EMBL/GenBank/DDBJ whole genome shotgun (WGS) entry which is preliminary data.</text>
</comment>
<dbReference type="PANTHER" id="PTHR36983">
    <property type="entry name" value="DNAJ HOMOLOG SUBFAMILY C MEMBER 13"/>
    <property type="match status" value="1"/>
</dbReference>
<organism evidence="2 3">
    <name type="scientific">Caerostris extrusa</name>
    <name type="common">Bark spider</name>
    <name type="synonym">Caerostris bankana</name>
    <dbReference type="NCBI Taxonomy" id="172846"/>
    <lineage>
        <taxon>Eukaryota</taxon>
        <taxon>Metazoa</taxon>
        <taxon>Ecdysozoa</taxon>
        <taxon>Arthropoda</taxon>
        <taxon>Chelicerata</taxon>
        <taxon>Arachnida</taxon>
        <taxon>Araneae</taxon>
        <taxon>Araneomorphae</taxon>
        <taxon>Entelegynae</taxon>
        <taxon>Araneoidea</taxon>
        <taxon>Araneidae</taxon>
        <taxon>Caerostris</taxon>
    </lineage>
</organism>
<protein>
    <submittedName>
        <fullName evidence="2">DnaJ homolog subfamily C member 13</fullName>
    </submittedName>
</protein>
<accession>A0AAV4VH18</accession>